<dbReference type="InterPro" id="IPR006652">
    <property type="entry name" value="Kelch_1"/>
</dbReference>
<dbReference type="SUPFAM" id="SSF50965">
    <property type="entry name" value="Galactose oxidase, central domain"/>
    <property type="match status" value="1"/>
</dbReference>
<dbReference type="EMBL" id="CAFBQD010000013">
    <property type="protein sequence ID" value="CAB5048742.1"/>
    <property type="molecule type" value="Genomic_DNA"/>
</dbReference>
<keyword evidence="1" id="KW-0880">Kelch repeat</keyword>
<dbReference type="Pfam" id="PF01344">
    <property type="entry name" value="Kelch_1"/>
    <property type="match status" value="1"/>
</dbReference>
<proteinExistence type="predicted"/>
<dbReference type="EMBL" id="CAFAAU010000018">
    <property type="protein sequence ID" value="CAB4807142.1"/>
    <property type="molecule type" value="Genomic_DNA"/>
</dbReference>
<protein>
    <submittedName>
        <fullName evidence="5">Unannotated protein</fullName>
    </submittedName>
</protein>
<dbReference type="EMBL" id="CAEZZN010000020">
    <property type="protein sequence ID" value="CAB4766695.1"/>
    <property type="molecule type" value="Genomic_DNA"/>
</dbReference>
<dbReference type="InterPro" id="IPR015915">
    <property type="entry name" value="Kelch-typ_b-propeller"/>
</dbReference>
<organism evidence="5">
    <name type="scientific">freshwater metagenome</name>
    <dbReference type="NCBI Taxonomy" id="449393"/>
    <lineage>
        <taxon>unclassified sequences</taxon>
        <taxon>metagenomes</taxon>
        <taxon>ecological metagenomes</taxon>
    </lineage>
</organism>
<evidence type="ECO:0000313" key="7">
    <source>
        <dbReference type="EMBL" id="CAB4985741.1"/>
    </source>
</evidence>
<name>A0A6J6YCJ8_9ZZZZ</name>
<dbReference type="EMBL" id="CAFBQM010000012">
    <property type="protein sequence ID" value="CAB5055792.1"/>
    <property type="molecule type" value="Genomic_DNA"/>
</dbReference>
<dbReference type="AlphaFoldDB" id="A0A6J6YCJ8"/>
<sequence length="643" mass="69318">MKRRLVWAVAIFMVLTIIPNVAHASEQKFQALGCHAKVSADLQIKEGSAWKDVIPAQGWALISECPTTNPYQPWAIADIAVGSTIRWHIYTPGTWDFYTDESTVQPQFDHSNWQELDNVPNHTWGVMMLMTDGRILAEDGGSGKWWALTPDTYGDYIKGTWTQIATMPAKHKPTYYASAVLPDGRVIIAGGEYNATCKNGGLNCDNLVSIYDPVEDSWTVVAPPNGGAGEWGHIGDAPSVVLANGIFMLGNQDHFTKPSVQALLNPLTLTWTITGSGFQGVNEESGFTLLPNDKVLYVDTRVPSTGSTEIYNPVTGSWTSAGSTPSMLTTSVPITRAFNGQGISEMGPAIVMPNGLLLAVGASQNTAMYDSSSGKWSDGPKFPDVNGVKYSGADNNAVVLPNGNVLMTGTIPPENTGPSHFFIYDGKTITQTSEPEGKNRSIYSPYGGEMLGLPTGQVLWNTQADNRIFIYTPPKSTPNSSWVPIITSVPTSLSTNEVYSLSGKQLNGLTTGSFEGDERQNPTNYPLVQIKNDATGKVSYARTFGMSSFSIAPNSRSTIKFQISNDIIIGASSLRVIASGFASAPIAVRIELPLTAEEIKAKHEAEVRAAAKKKMTITCVKGKLTKKVTAVKPRCPTGYKKKA</sequence>
<reference evidence="5" key="1">
    <citation type="submission" date="2020-05" db="EMBL/GenBank/DDBJ databases">
        <authorList>
            <person name="Chiriac C."/>
            <person name="Salcher M."/>
            <person name="Ghai R."/>
            <person name="Kavagutti S V."/>
        </authorList>
    </citation>
    <scope>NUCLEOTIDE SEQUENCE</scope>
</reference>
<evidence type="ECO:0000256" key="1">
    <source>
        <dbReference type="ARBA" id="ARBA00022441"/>
    </source>
</evidence>
<dbReference type="InterPro" id="IPR011043">
    <property type="entry name" value="Gal_Oxase/kelch_b-propeller"/>
</dbReference>
<dbReference type="SUPFAM" id="SSF117281">
    <property type="entry name" value="Kelch motif"/>
    <property type="match status" value="1"/>
</dbReference>
<dbReference type="EMBL" id="CAEZYA010000027">
    <property type="protein sequence ID" value="CAB4707761.1"/>
    <property type="molecule type" value="Genomic_DNA"/>
</dbReference>
<dbReference type="PANTHER" id="PTHR24412:SF489">
    <property type="entry name" value="RING FINGER DOMAIN AND KELCH REPEAT-CONTAINING PROTEIN DDB_G0271372"/>
    <property type="match status" value="1"/>
</dbReference>
<evidence type="ECO:0000313" key="6">
    <source>
        <dbReference type="EMBL" id="CAB4854555.1"/>
    </source>
</evidence>
<dbReference type="EMBL" id="CAFBOQ010000017">
    <property type="protein sequence ID" value="CAB4985741.1"/>
    <property type="molecule type" value="Genomic_DNA"/>
</dbReference>
<evidence type="ECO:0000313" key="8">
    <source>
        <dbReference type="EMBL" id="CAB5048742.1"/>
    </source>
</evidence>
<keyword evidence="2" id="KW-0677">Repeat</keyword>
<evidence type="ECO:0000313" key="4">
    <source>
        <dbReference type="EMBL" id="CAB4766695.1"/>
    </source>
</evidence>
<evidence type="ECO:0000313" key="5">
    <source>
        <dbReference type="EMBL" id="CAB4807142.1"/>
    </source>
</evidence>
<gene>
    <name evidence="3" type="ORF">UFOPK2627_00865</name>
    <name evidence="4" type="ORF">UFOPK2879_00744</name>
    <name evidence="5" type="ORF">UFOPK3078_00745</name>
    <name evidence="6" type="ORF">UFOPK3288_00783</name>
    <name evidence="7" type="ORF">UFOPK3990_00713</name>
    <name evidence="8" type="ORF">UFOPK4245_00684</name>
    <name evidence="9" type="ORF">UFOPK4337_00486</name>
</gene>
<dbReference type="Gene3D" id="2.120.10.80">
    <property type="entry name" value="Kelch-type beta propeller"/>
    <property type="match status" value="1"/>
</dbReference>
<dbReference type="EMBL" id="CAFBLC010000022">
    <property type="protein sequence ID" value="CAB4854555.1"/>
    <property type="molecule type" value="Genomic_DNA"/>
</dbReference>
<evidence type="ECO:0000313" key="9">
    <source>
        <dbReference type="EMBL" id="CAB5055792.1"/>
    </source>
</evidence>
<evidence type="ECO:0000313" key="3">
    <source>
        <dbReference type="EMBL" id="CAB4707761.1"/>
    </source>
</evidence>
<evidence type="ECO:0000256" key="2">
    <source>
        <dbReference type="ARBA" id="ARBA00022737"/>
    </source>
</evidence>
<dbReference type="PANTHER" id="PTHR24412">
    <property type="entry name" value="KELCH PROTEIN"/>
    <property type="match status" value="1"/>
</dbReference>
<accession>A0A6J6YCJ8</accession>